<dbReference type="GO" id="GO:0000781">
    <property type="term" value="C:chromosome, telomeric region"/>
    <property type="evidence" value="ECO:0007669"/>
    <property type="project" value="UniProtKB-SubCell"/>
</dbReference>
<dbReference type="AlphaFoldDB" id="A0AAV9HQA0"/>
<accession>A0AAV9HQA0</accession>
<keyword evidence="11" id="KW-0804">Transcription</keyword>
<proteinExistence type="inferred from homology"/>
<comment type="similarity">
    <text evidence="3">Belongs to the GON7 family.</text>
</comment>
<feature type="compositionally biased region" description="Basic and acidic residues" evidence="14">
    <location>
        <begin position="56"/>
        <end position="67"/>
    </location>
</feature>
<reference evidence="15" key="2">
    <citation type="submission" date="2023-06" db="EMBL/GenBank/DDBJ databases">
        <authorList>
            <consortium name="Lawrence Berkeley National Laboratory"/>
            <person name="Mondo S.J."/>
            <person name="Hensen N."/>
            <person name="Bonometti L."/>
            <person name="Westerberg I."/>
            <person name="Brannstrom I.O."/>
            <person name="Guillou S."/>
            <person name="Cros-Aarteil S."/>
            <person name="Calhoun S."/>
            <person name="Haridas S."/>
            <person name="Kuo A."/>
            <person name="Pangilinan J."/>
            <person name="Riley R."/>
            <person name="Labutti K."/>
            <person name="Andreopoulos B."/>
            <person name="Lipzen A."/>
            <person name="Chen C."/>
            <person name="Yanf M."/>
            <person name="Daum C."/>
            <person name="Ng V."/>
            <person name="Clum A."/>
            <person name="Steindorff A."/>
            <person name="Ohm R."/>
            <person name="Martin F."/>
            <person name="Silar P."/>
            <person name="Natvig D."/>
            <person name="Lalanne C."/>
            <person name="Gautier V."/>
            <person name="Ament-Velasquez S.L."/>
            <person name="Kruys A."/>
            <person name="Hutchinson M.I."/>
            <person name="Powell A.J."/>
            <person name="Barry K."/>
            <person name="Miller A.N."/>
            <person name="Grigoriev I.V."/>
            <person name="Debuchy R."/>
            <person name="Gladieux P."/>
            <person name="Thoren M.H."/>
            <person name="Johannesson H."/>
        </authorList>
    </citation>
    <scope>NUCLEOTIDE SEQUENCE</scope>
    <source>
        <strain evidence="15">PSN324</strain>
    </source>
</reference>
<protein>
    <recommendedName>
        <fullName evidence="5">EKC/KEOPS complex subunit GON7</fullName>
    </recommendedName>
</protein>
<keyword evidence="6" id="KW-0158">Chromosome</keyword>
<evidence type="ECO:0000256" key="6">
    <source>
        <dbReference type="ARBA" id="ARBA00022454"/>
    </source>
</evidence>
<evidence type="ECO:0000256" key="2">
    <source>
        <dbReference type="ARBA" id="ARBA00004574"/>
    </source>
</evidence>
<evidence type="ECO:0000256" key="11">
    <source>
        <dbReference type="ARBA" id="ARBA00023163"/>
    </source>
</evidence>
<organism evidence="15 16">
    <name type="scientific">Cladorrhinum samala</name>
    <dbReference type="NCBI Taxonomy" id="585594"/>
    <lineage>
        <taxon>Eukaryota</taxon>
        <taxon>Fungi</taxon>
        <taxon>Dikarya</taxon>
        <taxon>Ascomycota</taxon>
        <taxon>Pezizomycotina</taxon>
        <taxon>Sordariomycetes</taxon>
        <taxon>Sordariomycetidae</taxon>
        <taxon>Sordariales</taxon>
        <taxon>Podosporaceae</taxon>
        <taxon>Cladorrhinum</taxon>
    </lineage>
</organism>
<evidence type="ECO:0000256" key="7">
    <source>
        <dbReference type="ARBA" id="ARBA00022694"/>
    </source>
</evidence>
<keyword evidence="12" id="KW-0539">Nucleus</keyword>
<keyword evidence="7" id="KW-0819">tRNA processing</keyword>
<keyword evidence="8" id="KW-0779">Telomere</keyword>
<feature type="region of interest" description="Disordered" evidence="14">
    <location>
        <begin position="56"/>
        <end position="91"/>
    </location>
</feature>
<comment type="caution">
    <text evidence="15">The sequence shown here is derived from an EMBL/GenBank/DDBJ whole genome shotgun (WGS) entry which is preliminary data.</text>
</comment>
<evidence type="ECO:0000256" key="1">
    <source>
        <dbReference type="ARBA" id="ARBA00004123"/>
    </source>
</evidence>
<dbReference type="Pfam" id="PF08738">
    <property type="entry name" value="Gon7"/>
    <property type="match status" value="1"/>
</dbReference>
<comment type="function">
    <text evidence="13">Component of the EKC/KEOPS complex that is required for the formation of a threonylcarbamoyl group on adenosine at position 37 (t(6)A37) in tRNAs that read codons beginning with adenine. The complex is probably involved in the transfer of the threonylcarbamoyl moiety of threonylcarbamoyl-AMP (TC-AMP) to the N6 group of A37. GON7 likely plays a supporting role to the catalytic subunit KAE1 in the complex. The EKC/KEOPS complex also promotes both telomere uncapping and telomere elongation. The complex is required for efficient recruitment of transcriptional coactivators.</text>
</comment>
<feature type="compositionally biased region" description="Acidic residues" evidence="14">
    <location>
        <begin position="76"/>
        <end position="91"/>
    </location>
</feature>
<keyword evidence="10" id="KW-0010">Activator</keyword>
<evidence type="ECO:0000256" key="12">
    <source>
        <dbReference type="ARBA" id="ARBA00023242"/>
    </source>
</evidence>
<sequence length="91" mass="10245">MSSSTLSVKYTSTVNPHFSIPVTLTPPSDTSVQARQTYLASLRDSISSIQDQVNKELTTRMEEDNKRTNTKSVNDEKEEENYGEEVVSEDE</sequence>
<gene>
    <name evidence="15" type="ORF">QBC42DRAFT_330476</name>
</gene>
<evidence type="ECO:0000256" key="8">
    <source>
        <dbReference type="ARBA" id="ARBA00022895"/>
    </source>
</evidence>
<dbReference type="GO" id="GO:0008033">
    <property type="term" value="P:tRNA processing"/>
    <property type="evidence" value="ECO:0007669"/>
    <property type="project" value="UniProtKB-KW"/>
</dbReference>
<evidence type="ECO:0000313" key="15">
    <source>
        <dbReference type="EMBL" id="KAK4461151.1"/>
    </source>
</evidence>
<evidence type="ECO:0000256" key="14">
    <source>
        <dbReference type="SAM" id="MobiDB-lite"/>
    </source>
</evidence>
<evidence type="ECO:0000256" key="13">
    <source>
        <dbReference type="ARBA" id="ARBA00025393"/>
    </source>
</evidence>
<evidence type="ECO:0000256" key="3">
    <source>
        <dbReference type="ARBA" id="ARBA00008529"/>
    </source>
</evidence>
<comment type="subunit">
    <text evidence="4">Component of the EKC/KEOPS complex composed of at least BUD32, CGI121, GON7, KAE1 and PCC1; the whole complex dimerizes.</text>
</comment>
<comment type="subcellular location">
    <subcellularLocation>
        <location evidence="2">Chromosome</location>
        <location evidence="2">Telomere</location>
    </subcellularLocation>
    <subcellularLocation>
        <location evidence="1">Nucleus</location>
    </subcellularLocation>
</comment>
<evidence type="ECO:0000256" key="5">
    <source>
        <dbReference type="ARBA" id="ARBA00019746"/>
    </source>
</evidence>
<dbReference type="EMBL" id="MU864996">
    <property type="protein sequence ID" value="KAK4461151.1"/>
    <property type="molecule type" value="Genomic_DNA"/>
</dbReference>
<name>A0AAV9HQA0_9PEZI</name>
<dbReference type="GO" id="GO:0005634">
    <property type="term" value="C:nucleus"/>
    <property type="evidence" value="ECO:0007669"/>
    <property type="project" value="UniProtKB-SubCell"/>
</dbReference>
<evidence type="ECO:0000256" key="10">
    <source>
        <dbReference type="ARBA" id="ARBA00023159"/>
    </source>
</evidence>
<evidence type="ECO:0000256" key="9">
    <source>
        <dbReference type="ARBA" id="ARBA00023015"/>
    </source>
</evidence>
<evidence type="ECO:0000256" key="4">
    <source>
        <dbReference type="ARBA" id="ARBA00011534"/>
    </source>
</evidence>
<evidence type="ECO:0000313" key="16">
    <source>
        <dbReference type="Proteomes" id="UP001321749"/>
    </source>
</evidence>
<keyword evidence="16" id="KW-1185">Reference proteome</keyword>
<dbReference type="InterPro" id="IPR014849">
    <property type="entry name" value="EKC/KEOPS_Gon7"/>
</dbReference>
<keyword evidence="9" id="KW-0805">Transcription regulation</keyword>
<reference evidence="15" key="1">
    <citation type="journal article" date="2023" name="Mol. Phylogenet. Evol.">
        <title>Genome-scale phylogeny and comparative genomics of the fungal order Sordariales.</title>
        <authorList>
            <person name="Hensen N."/>
            <person name="Bonometti L."/>
            <person name="Westerberg I."/>
            <person name="Brannstrom I.O."/>
            <person name="Guillou S."/>
            <person name="Cros-Aarteil S."/>
            <person name="Calhoun S."/>
            <person name="Haridas S."/>
            <person name="Kuo A."/>
            <person name="Mondo S."/>
            <person name="Pangilinan J."/>
            <person name="Riley R."/>
            <person name="LaButti K."/>
            <person name="Andreopoulos B."/>
            <person name="Lipzen A."/>
            <person name="Chen C."/>
            <person name="Yan M."/>
            <person name="Daum C."/>
            <person name="Ng V."/>
            <person name="Clum A."/>
            <person name="Steindorff A."/>
            <person name="Ohm R.A."/>
            <person name="Martin F."/>
            <person name="Silar P."/>
            <person name="Natvig D.O."/>
            <person name="Lalanne C."/>
            <person name="Gautier V."/>
            <person name="Ament-Velasquez S.L."/>
            <person name="Kruys A."/>
            <person name="Hutchinson M.I."/>
            <person name="Powell A.J."/>
            <person name="Barry K."/>
            <person name="Miller A.N."/>
            <person name="Grigoriev I.V."/>
            <person name="Debuchy R."/>
            <person name="Gladieux P."/>
            <person name="Hiltunen Thoren M."/>
            <person name="Johannesson H."/>
        </authorList>
    </citation>
    <scope>NUCLEOTIDE SEQUENCE</scope>
    <source>
        <strain evidence="15">PSN324</strain>
    </source>
</reference>
<dbReference type="Proteomes" id="UP001321749">
    <property type="component" value="Unassembled WGS sequence"/>
</dbReference>